<evidence type="ECO:0000313" key="3">
    <source>
        <dbReference type="Proteomes" id="UP000886520"/>
    </source>
</evidence>
<reference evidence="2" key="1">
    <citation type="submission" date="2021-01" db="EMBL/GenBank/DDBJ databases">
        <title>Adiantum capillus-veneris genome.</title>
        <authorList>
            <person name="Fang Y."/>
            <person name="Liao Q."/>
        </authorList>
    </citation>
    <scope>NUCLEOTIDE SEQUENCE</scope>
    <source>
        <strain evidence="2">H3</strain>
        <tissue evidence="2">Leaf</tissue>
    </source>
</reference>
<feature type="non-terminal residue" evidence="2">
    <location>
        <position position="101"/>
    </location>
</feature>
<accession>A0A9D4UMW5</accession>
<comment type="caution">
    <text evidence="2">The sequence shown here is derived from an EMBL/GenBank/DDBJ whole genome shotgun (WGS) entry which is preliminary data.</text>
</comment>
<gene>
    <name evidence="2" type="ORF">GOP47_0015194</name>
</gene>
<sequence>MHEFPFTEVLLHNFSVRPPPMASEKRQSGDEPRIPMAVVCTADGGRELGGLYFVGRGGGDMQEFPPQGRRSPSNPGSQKYGGLARGEVGSAGLVSQGPHTT</sequence>
<dbReference type="EMBL" id="JABFUD020000014">
    <property type="protein sequence ID" value="KAI5070851.1"/>
    <property type="molecule type" value="Genomic_DNA"/>
</dbReference>
<feature type="region of interest" description="Disordered" evidence="1">
    <location>
        <begin position="56"/>
        <end position="101"/>
    </location>
</feature>
<evidence type="ECO:0000313" key="2">
    <source>
        <dbReference type="EMBL" id="KAI5070851.1"/>
    </source>
</evidence>
<organism evidence="2 3">
    <name type="scientific">Adiantum capillus-veneris</name>
    <name type="common">Maidenhair fern</name>
    <dbReference type="NCBI Taxonomy" id="13818"/>
    <lineage>
        <taxon>Eukaryota</taxon>
        <taxon>Viridiplantae</taxon>
        <taxon>Streptophyta</taxon>
        <taxon>Embryophyta</taxon>
        <taxon>Tracheophyta</taxon>
        <taxon>Polypodiopsida</taxon>
        <taxon>Polypodiidae</taxon>
        <taxon>Polypodiales</taxon>
        <taxon>Pteridineae</taxon>
        <taxon>Pteridaceae</taxon>
        <taxon>Vittarioideae</taxon>
        <taxon>Adiantum</taxon>
    </lineage>
</organism>
<dbReference type="AlphaFoldDB" id="A0A9D4UMW5"/>
<protein>
    <submittedName>
        <fullName evidence="2">Uncharacterized protein</fullName>
    </submittedName>
</protein>
<keyword evidence="3" id="KW-1185">Reference proteome</keyword>
<evidence type="ECO:0000256" key="1">
    <source>
        <dbReference type="SAM" id="MobiDB-lite"/>
    </source>
</evidence>
<proteinExistence type="predicted"/>
<name>A0A9D4UMW5_ADICA</name>
<dbReference type="Proteomes" id="UP000886520">
    <property type="component" value="Chromosome 14"/>
</dbReference>